<dbReference type="PANTHER" id="PTHR43793">
    <property type="entry name" value="FAD SYNTHASE"/>
    <property type="match status" value="1"/>
</dbReference>
<feature type="domain" description="Cytidyltransferase-like" evidence="3">
    <location>
        <begin position="8"/>
        <end position="127"/>
    </location>
</feature>
<dbReference type="NCBIfam" id="TIGR00125">
    <property type="entry name" value="cyt_tran_rel"/>
    <property type="match status" value="1"/>
</dbReference>
<comment type="caution">
    <text evidence="4">The sequence shown here is derived from an EMBL/GenBank/DDBJ whole genome shotgun (WGS) entry which is preliminary data.</text>
</comment>
<dbReference type="PANTHER" id="PTHR43793:SF1">
    <property type="entry name" value="FAD SYNTHASE"/>
    <property type="match status" value="1"/>
</dbReference>
<dbReference type="Pfam" id="PF01467">
    <property type="entry name" value="CTP_transf_like"/>
    <property type="match status" value="1"/>
</dbReference>
<name>A0ABM9XIN7_9PAST</name>
<accession>A0ABM9XIN7</accession>
<keyword evidence="5" id="KW-1185">Reference proteome</keyword>
<dbReference type="GO" id="GO:0016779">
    <property type="term" value="F:nucleotidyltransferase activity"/>
    <property type="evidence" value="ECO:0007669"/>
    <property type="project" value="UniProtKB-KW"/>
</dbReference>
<dbReference type="InterPro" id="IPR050385">
    <property type="entry name" value="Archaeal_FAD_synthase"/>
</dbReference>
<dbReference type="Proteomes" id="UP000003394">
    <property type="component" value="Unassembled WGS sequence"/>
</dbReference>
<sequence>MSKPTVVITYGTFDLFHIGHVRLLKRLRALGDKLIVGLSSDEFNAIKGKKSFFSYEERKEILLSCKYVDEVFPEHNWEQKIDDVQKYQADIFGMGNDWVGKFDELNAYCRVVYLERTEDISTTEIKNNLSRITPKQCQELESSLHSALDIIKTVSNSLNLSDK</sequence>
<dbReference type="EMBL" id="ACFT01000004">
    <property type="protein sequence ID" value="EEF16039.1"/>
    <property type="molecule type" value="Genomic_DNA"/>
</dbReference>
<dbReference type="RefSeq" id="WP_005817858.1">
    <property type="nucleotide sequence ID" value="NZ_ACFT01000004.1"/>
</dbReference>
<organism evidence="4 5">
    <name type="scientific">Actinobacillus minor 202</name>
    <dbReference type="NCBI Taxonomy" id="591023"/>
    <lineage>
        <taxon>Bacteria</taxon>
        <taxon>Pseudomonadati</taxon>
        <taxon>Pseudomonadota</taxon>
        <taxon>Gammaproteobacteria</taxon>
        <taxon>Pasteurellales</taxon>
        <taxon>Pasteurellaceae</taxon>
        <taxon>Actinobacillus</taxon>
    </lineage>
</organism>
<dbReference type="InterPro" id="IPR014729">
    <property type="entry name" value="Rossmann-like_a/b/a_fold"/>
</dbReference>
<dbReference type="SUPFAM" id="SSF52374">
    <property type="entry name" value="Nucleotidylyl transferase"/>
    <property type="match status" value="1"/>
</dbReference>
<evidence type="ECO:0000259" key="3">
    <source>
        <dbReference type="Pfam" id="PF01467"/>
    </source>
</evidence>
<proteinExistence type="predicted"/>
<evidence type="ECO:0000313" key="4">
    <source>
        <dbReference type="EMBL" id="EEF16039.1"/>
    </source>
</evidence>
<evidence type="ECO:0000256" key="2">
    <source>
        <dbReference type="ARBA" id="ARBA00022695"/>
    </source>
</evidence>
<dbReference type="InterPro" id="IPR004821">
    <property type="entry name" value="Cyt_trans-like"/>
</dbReference>
<gene>
    <name evidence="4" type="ORF">AM202_0150</name>
</gene>
<keyword evidence="1" id="KW-0808">Transferase</keyword>
<dbReference type="Gene3D" id="3.40.50.620">
    <property type="entry name" value="HUPs"/>
    <property type="match status" value="1"/>
</dbReference>
<reference evidence="4 5" key="1">
    <citation type="journal article" date="2010" name="Vet. Microbiol.">
        <title>Production of haemolysins by strains of the Actinobacillus minor/porcitonsillarum complex.</title>
        <authorList>
            <person name="Arya G."/>
            <person name="Niven D.F."/>
        </authorList>
    </citation>
    <scope>NUCLEOTIDE SEQUENCE [LARGE SCALE GENOMIC DNA]</scope>
    <source>
        <strain evidence="5">strain 202</strain>
    </source>
</reference>
<evidence type="ECO:0000313" key="5">
    <source>
        <dbReference type="Proteomes" id="UP000003394"/>
    </source>
</evidence>
<protein>
    <submittedName>
        <fullName evidence="4">Glycerol-3-phosphate cytidylyltransferase</fullName>
    </submittedName>
</protein>
<evidence type="ECO:0000256" key="1">
    <source>
        <dbReference type="ARBA" id="ARBA00022679"/>
    </source>
</evidence>
<keyword evidence="2 4" id="KW-0548">Nucleotidyltransferase</keyword>